<feature type="region of interest" description="Disordered" evidence="1">
    <location>
        <begin position="134"/>
        <end position="161"/>
    </location>
</feature>
<evidence type="ECO:0000313" key="2">
    <source>
        <dbReference type="EMBL" id="POS76285.1"/>
    </source>
</evidence>
<dbReference type="STRING" id="158607.A0A2P5I179"/>
<dbReference type="InParanoid" id="A0A2P5I179"/>
<comment type="caution">
    <text evidence="2">The sequence shown here is derived from an EMBL/GenBank/DDBJ whole genome shotgun (WGS) entry which is preliminary data.</text>
</comment>
<dbReference type="PANTHER" id="PTHR37466:SF1">
    <property type="entry name" value="SLR1628 PROTEIN"/>
    <property type="match status" value="1"/>
</dbReference>
<evidence type="ECO:0000256" key="1">
    <source>
        <dbReference type="SAM" id="MobiDB-lite"/>
    </source>
</evidence>
<sequence length="161" mass="17638">MHYIWPLYIMSNVSLNVFRQPLKLFSTQPITGFHRDGYCRTSALDRGNHAVAGVVSDDFLDYTARQGNDLRPVGLSDGCKWCLCTGRWLQALRAFESGSIPRSAVPKVDLEATDESALRSVDLETLRAFAVDAQQQQQQQGGQAGGRQTNGVNGVNGVNGH</sequence>
<dbReference type="InterPro" id="IPR018714">
    <property type="entry name" value="DUF2237"/>
</dbReference>
<dbReference type="Gene3D" id="3.30.56.110">
    <property type="entry name" value="Protein of unknown function DUF2237"/>
    <property type="match status" value="1"/>
</dbReference>
<dbReference type="AlphaFoldDB" id="A0A2P5I179"/>
<dbReference type="Proteomes" id="UP000094444">
    <property type="component" value="Unassembled WGS sequence"/>
</dbReference>
<evidence type="ECO:0000313" key="3">
    <source>
        <dbReference type="Proteomes" id="UP000094444"/>
    </source>
</evidence>
<feature type="compositionally biased region" description="Low complexity" evidence="1">
    <location>
        <begin position="150"/>
        <end position="161"/>
    </location>
</feature>
<dbReference type="OrthoDB" id="1517790at2759"/>
<name>A0A2P5I179_DIAHE</name>
<keyword evidence="3" id="KW-1185">Reference proteome</keyword>
<dbReference type="EMBL" id="MAVT02000386">
    <property type="protein sequence ID" value="POS76285.1"/>
    <property type="molecule type" value="Genomic_DNA"/>
</dbReference>
<reference evidence="2" key="1">
    <citation type="submission" date="2017-09" db="EMBL/GenBank/DDBJ databases">
        <title>Polyketide synthases of a Diaporthe helianthi virulent isolate.</title>
        <authorList>
            <person name="Baroncelli R."/>
        </authorList>
    </citation>
    <scope>NUCLEOTIDE SEQUENCE [LARGE SCALE GENOMIC DNA]</scope>
    <source>
        <strain evidence="2">7/96</strain>
    </source>
</reference>
<accession>A0A2P5I179</accession>
<proteinExistence type="predicted"/>
<organism evidence="2 3">
    <name type="scientific">Diaporthe helianthi</name>
    <dbReference type="NCBI Taxonomy" id="158607"/>
    <lineage>
        <taxon>Eukaryota</taxon>
        <taxon>Fungi</taxon>
        <taxon>Dikarya</taxon>
        <taxon>Ascomycota</taxon>
        <taxon>Pezizomycotina</taxon>
        <taxon>Sordariomycetes</taxon>
        <taxon>Sordariomycetidae</taxon>
        <taxon>Diaporthales</taxon>
        <taxon>Diaporthaceae</taxon>
        <taxon>Diaporthe</taxon>
    </lineage>
</organism>
<dbReference type="PANTHER" id="PTHR37466">
    <property type="entry name" value="SLR1628 PROTEIN"/>
    <property type="match status" value="1"/>
</dbReference>
<evidence type="ECO:0008006" key="4">
    <source>
        <dbReference type="Google" id="ProtNLM"/>
    </source>
</evidence>
<dbReference type="Pfam" id="PF09996">
    <property type="entry name" value="DUF2237"/>
    <property type="match status" value="1"/>
</dbReference>
<gene>
    <name evidence="2" type="ORF">DHEL01_v205323</name>
</gene>
<protein>
    <recommendedName>
        <fullName evidence="4">DUF2237 domain-containing protein</fullName>
    </recommendedName>
</protein>